<feature type="domain" description="Ammonium transporter AmtB-like" evidence="9">
    <location>
        <begin position="39"/>
        <end position="442"/>
    </location>
</feature>
<organism evidence="10 11">
    <name type="scientific">Kuraishia capsulata CBS 1993</name>
    <dbReference type="NCBI Taxonomy" id="1382522"/>
    <lineage>
        <taxon>Eukaryota</taxon>
        <taxon>Fungi</taxon>
        <taxon>Dikarya</taxon>
        <taxon>Ascomycota</taxon>
        <taxon>Saccharomycotina</taxon>
        <taxon>Pichiomycetes</taxon>
        <taxon>Pichiales</taxon>
        <taxon>Pichiaceae</taxon>
        <taxon>Kuraishia</taxon>
    </lineage>
</organism>
<evidence type="ECO:0000256" key="8">
    <source>
        <dbReference type="SAM" id="Phobius"/>
    </source>
</evidence>
<dbReference type="SUPFAM" id="SSF111352">
    <property type="entry name" value="Ammonium transporter"/>
    <property type="match status" value="1"/>
</dbReference>
<evidence type="ECO:0000256" key="7">
    <source>
        <dbReference type="ARBA" id="ARBA00023177"/>
    </source>
</evidence>
<evidence type="ECO:0000256" key="1">
    <source>
        <dbReference type="ARBA" id="ARBA00004141"/>
    </source>
</evidence>
<accession>W6MPN3</accession>
<dbReference type="InterPro" id="IPR001905">
    <property type="entry name" value="Ammonium_transpt"/>
</dbReference>
<protein>
    <recommendedName>
        <fullName evidence="9">Ammonium transporter AmtB-like domain-containing protein</fullName>
    </recommendedName>
</protein>
<reference evidence="10" key="1">
    <citation type="submission" date="2013-12" db="EMBL/GenBank/DDBJ databases">
        <authorList>
            <person name="Genoscope - CEA"/>
        </authorList>
    </citation>
    <scope>NUCLEOTIDE SEQUENCE</scope>
    <source>
        <strain evidence="10">CBS 1993</strain>
    </source>
</reference>
<feature type="transmembrane region" description="Helical" evidence="8">
    <location>
        <begin position="346"/>
        <end position="369"/>
    </location>
</feature>
<dbReference type="Gene3D" id="1.10.3430.10">
    <property type="entry name" value="Ammonium transporter AmtB like domains"/>
    <property type="match status" value="1"/>
</dbReference>
<dbReference type="InterPro" id="IPR029020">
    <property type="entry name" value="Ammonium/urea_transptr"/>
</dbReference>
<keyword evidence="6 8" id="KW-0472">Membrane</keyword>
<feature type="transmembrane region" description="Helical" evidence="8">
    <location>
        <begin position="158"/>
        <end position="178"/>
    </location>
</feature>
<dbReference type="EMBL" id="HG793127">
    <property type="protein sequence ID" value="CDK27107.1"/>
    <property type="molecule type" value="Genomic_DNA"/>
</dbReference>
<evidence type="ECO:0000256" key="2">
    <source>
        <dbReference type="ARBA" id="ARBA00005887"/>
    </source>
</evidence>
<dbReference type="GeneID" id="34520491"/>
<feature type="transmembrane region" description="Helical" evidence="8">
    <location>
        <begin position="290"/>
        <end position="307"/>
    </location>
</feature>
<dbReference type="RefSeq" id="XP_022459103.1">
    <property type="nucleotide sequence ID" value="XM_022603393.1"/>
</dbReference>
<evidence type="ECO:0000313" key="11">
    <source>
        <dbReference type="Proteomes" id="UP000019384"/>
    </source>
</evidence>
<feature type="transmembrane region" description="Helical" evidence="8">
    <location>
        <begin position="261"/>
        <end position="283"/>
    </location>
</feature>
<dbReference type="GO" id="GO:0008519">
    <property type="term" value="F:ammonium channel activity"/>
    <property type="evidence" value="ECO:0007669"/>
    <property type="project" value="EnsemblFungi"/>
</dbReference>
<proteinExistence type="inferred from homology"/>
<name>W6MPN3_9ASCO</name>
<keyword evidence="11" id="KW-1185">Reference proteome</keyword>
<comment type="similarity">
    <text evidence="2">Belongs to the ammonia transporter channel (TC 1.A.11.2) family.</text>
</comment>
<dbReference type="OrthoDB" id="534912at2759"/>
<dbReference type="InterPro" id="IPR018047">
    <property type="entry name" value="Ammonium_transpt_CS"/>
</dbReference>
<keyword evidence="3" id="KW-0813">Transport</keyword>
<feature type="transmembrane region" description="Helical" evidence="8">
    <location>
        <begin position="313"/>
        <end position="334"/>
    </location>
</feature>
<dbReference type="GO" id="GO:0015200">
    <property type="term" value="F:methylammonium transmembrane transporter activity"/>
    <property type="evidence" value="ECO:0007669"/>
    <property type="project" value="EnsemblFungi"/>
</dbReference>
<feature type="transmembrane region" description="Helical" evidence="8">
    <location>
        <begin position="72"/>
        <end position="91"/>
    </location>
</feature>
<dbReference type="PANTHER" id="PTHR43029:SF3">
    <property type="entry name" value="AMMONIUM TRANSPORTER 3"/>
    <property type="match status" value="1"/>
</dbReference>
<dbReference type="PANTHER" id="PTHR43029">
    <property type="entry name" value="AMMONIUM TRANSPORTER MEP2"/>
    <property type="match status" value="1"/>
</dbReference>
<feature type="transmembrane region" description="Helical" evidence="8">
    <location>
        <begin position="126"/>
        <end position="146"/>
    </location>
</feature>
<comment type="subcellular location">
    <subcellularLocation>
        <location evidence="1">Membrane</location>
        <topology evidence="1">Multi-pass membrane protein</topology>
    </subcellularLocation>
</comment>
<keyword evidence="5 8" id="KW-1133">Transmembrane helix</keyword>
<evidence type="ECO:0000256" key="4">
    <source>
        <dbReference type="ARBA" id="ARBA00022692"/>
    </source>
</evidence>
<dbReference type="Proteomes" id="UP000019384">
    <property type="component" value="Unassembled WGS sequence"/>
</dbReference>
<keyword evidence="7" id="KW-0924">Ammonia transport</keyword>
<dbReference type="GO" id="GO:0140157">
    <property type="term" value="P:ammonium import across plasma membrane"/>
    <property type="evidence" value="ECO:0007669"/>
    <property type="project" value="EnsemblFungi"/>
</dbReference>
<evidence type="ECO:0000256" key="3">
    <source>
        <dbReference type="ARBA" id="ARBA00022448"/>
    </source>
</evidence>
<gene>
    <name evidence="10" type="ORF">KUCA_T00003084001</name>
</gene>
<dbReference type="GO" id="GO:0005886">
    <property type="term" value="C:plasma membrane"/>
    <property type="evidence" value="ECO:0007669"/>
    <property type="project" value="TreeGrafter"/>
</dbReference>
<feature type="transmembrane region" description="Helical" evidence="8">
    <location>
        <begin position="389"/>
        <end position="414"/>
    </location>
</feature>
<dbReference type="Pfam" id="PF00909">
    <property type="entry name" value="Ammonium_transp"/>
    <property type="match status" value="1"/>
</dbReference>
<evidence type="ECO:0000256" key="5">
    <source>
        <dbReference type="ARBA" id="ARBA00022989"/>
    </source>
</evidence>
<keyword evidence="4 8" id="KW-0812">Transmembrane</keyword>
<dbReference type="PROSITE" id="PS01219">
    <property type="entry name" value="AMMONIUM_TRANSP"/>
    <property type="match status" value="1"/>
</dbReference>
<dbReference type="STRING" id="1382522.W6MPN3"/>
<evidence type="ECO:0000313" key="10">
    <source>
        <dbReference type="EMBL" id="CDK27107.1"/>
    </source>
</evidence>
<evidence type="ECO:0000256" key="6">
    <source>
        <dbReference type="ARBA" id="ARBA00023136"/>
    </source>
</evidence>
<dbReference type="HOGENOM" id="CLU_000445_33_0_1"/>
<feature type="transmembrane region" description="Helical" evidence="8">
    <location>
        <begin position="190"/>
        <end position="210"/>
    </location>
</feature>
<dbReference type="AlphaFoldDB" id="W6MPN3"/>
<feature type="transmembrane region" description="Helical" evidence="8">
    <location>
        <begin position="37"/>
        <end position="60"/>
    </location>
</feature>
<feature type="transmembrane region" description="Helical" evidence="8">
    <location>
        <begin position="231"/>
        <end position="255"/>
    </location>
</feature>
<reference evidence="10" key="2">
    <citation type="submission" date="2014-02" db="EMBL/GenBank/DDBJ databases">
        <title>Complete DNA sequence of /Kuraishia capsulata/ illustrates novel genomic features among budding yeasts (/Saccharomycotina/).</title>
        <authorList>
            <person name="Morales L."/>
            <person name="Noel B."/>
            <person name="Porcel B."/>
            <person name="Marcet-Houben M."/>
            <person name="Hullo M-F."/>
            <person name="Sacerdot C."/>
            <person name="Tekaia F."/>
            <person name="Leh-Louis V."/>
            <person name="Despons L."/>
            <person name="Khanna V."/>
            <person name="Aury J-M."/>
            <person name="Barbe V."/>
            <person name="Couloux A."/>
            <person name="Labadie K."/>
            <person name="Pelletier E."/>
            <person name="Souciet J-L."/>
            <person name="Boekhout T."/>
            <person name="Gabaldon T."/>
            <person name="Wincker P."/>
            <person name="Dujon B."/>
        </authorList>
    </citation>
    <scope>NUCLEOTIDE SEQUENCE</scope>
    <source>
        <strain evidence="10">CBS 1993</strain>
    </source>
</reference>
<sequence>MGYANSGFGSAMLLRKARDLSTLEDETSTLDHSDMGYVMFCTVGVFMITPAIGLFYGGALKRKNVLQMCFQSYMTTCIITIQWFLIGYTLACSTTSTSHVLGNFKLGALQNLGAAPLFEGGTIPSIVYFTFSVFFPVATVQIFVGAIAERARLLPSMVVGFIWTTVCYCPFAYATWASNGWLYQLGALDFAGGGPVHIASGVSSLAYSMYIGKRKQWKTEDGKDHKPYSPIAVFTGVTLIWGTWLCFNSGTLLAVNVRTGYIMANTQIAASFASFFFVMVDYIITKKFSIIAACEGAIVGLVNITPSCGFYSPYWAAITSAFVAICCRLLYPVNEWLAIDDTTHSFVVHGVGGILGSICLGVFASPYIAGLDGVTEIEGGWIFHHWKQMGYQFAAWTSTTIWSFVATYAICFIVDHIPGLKLRASEEAEMLGMDAYEMAEMADEYDIEEMFARFTRNGGSVYSNSNMEVIEAASSTKQNFEGSKSVSRTKVEDVV</sequence>
<evidence type="ECO:0000259" key="9">
    <source>
        <dbReference type="Pfam" id="PF00909"/>
    </source>
</evidence>
<dbReference type="InterPro" id="IPR024041">
    <property type="entry name" value="NH4_transpt_AmtB-like_dom"/>
</dbReference>